<dbReference type="RefSeq" id="WP_073709688.1">
    <property type="nucleotide sequence ID" value="NZ_MQSV01000005.1"/>
</dbReference>
<dbReference type="InterPro" id="IPR011646">
    <property type="entry name" value="KAP_P-loop"/>
</dbReference>
<dbReference type="Pfam" id="PF07693">
    <property type="entry name" value="KAP_NTPase"/>
    <property type="match status" value="1"/>
</dbReference>
<dbReference type="InterPro" id="IPR052754">
    <property type="entry name" value="NTPase_KAP_P-loop"/>
</dbReference>
<name>A0A1Q5PKD3_9ACTO</name>
<keyword evidence="3" id="KW-1185">Reference proteome</keyword>
<proteinExistence type="predicted"/>
<evidence type="ECO:0000259" key="1">
    <source>
        <dbReference type="Pfam" id="PF07693"/>
    </source>
</evidence>
<comment type="caution">
    <text evidence="2">The sequence shown here is derived from an EMBL/GenBank/DDBJ whole genome shotgun (WGS) entry which is preliminary data.</text>
</comment>
<dbReference type="EMBL" id="MQSV01000005">
    <property type="protein sequence ID" value="OKL46667.1"/>
    <property type="molecule type" value="Genomic_DNA"/>
</dbReference>
<dbReference type="PANTHER" id="PTHR22674">
    <property type="entry name" value="NTPASE, KAP FAMILY P-LOOP DOMAIN-CONTAINING 1"/>
    <property type="match status" value="1"/>
</dbReference>
<evidence type="ECO:0000313" key="2">
    <source>
        <dbReference type="EMBL" id="OKL46667.1"/>
    </source>
</evidence>
<accession>A0A1Q5PKD3</accession>
<dbReference type="AlphaFoldDB" id="A0A1Q5PKD3"/>
<gene>
    <name evidence="2" type="ORF">BSR29_07585</name>
</gene>
<protein>
    <recommendedName>
        <fullName evidence="1">KAP NTPase domain-containing protein</fullName>
    </recommendedName>
</protein>
<sequence length="689" mass="79026">MSSKLAYSKNDQPLTEKLDDTLGYTSHIEGVATFISECATPLTLAVQGPWGSGKTSFLYQVTGVLSSEKEMQHAHPIMFNTWQYSQFDMGEDLVLSLLYQFIDQIVEESEKASKSQATEEEQTKTKKSFYRWFRSSSKPTSDDKKNSLKDAGKKLQHLLLGLARSNVLNDTLSTFVPVVGTAVKAVNEIGQISYDALTSTRSEEKTDFNLENKQALQQKIQTLSTLKTKLEEFVLNYLKIVNHGKEVKDRDRIVFMIDDLDRLDPKKAVELMEAIKLFLDIEHCVFVLAIDFEVVKQGVKAKYGRDFNDVKAEAFFEKIIQVPFNLPTNKYSLDEYLREFLDPKNNRANEIFTKLIEESTGKNPRTLKRILNTYSLIDLIQSKEKKYNNSKPKVSPVELISVLCFQNAFPVYYRYFESRWEGETLEEKNNFESKILTDFQFEDDNPEDLDSKAKALNSLGVEERDQQKLRVFLEAFAKLFLLNDNRSKFLTDEEKNEQAYLKLGYILETVSVVSLTYDSDDRGGIVTSLAQVEEVLVQKDVRPELIELFRRIYFELYEKLGQTEDRRPRVTPGIGIQPEAKLYANPDANPTKSPNSVGTFSEITFRRNSLAIRLHKHFMGEPVLESMVKKLELAGFGKDKQKISKRDTKGNFRIELQQIPADLSEEKLEVLIEVLAEARNLTAEKNGWD</sequence>
<feature type="domain" description="KAP NTPase" evidence="1">
    <location>
        <begin position="26"/>
        <end position="376"/>
    </location>
</feature>
<dbReference type="Proteomes" id="UP000186785">
    <property type="component" value="Unassembled WGS sequence"/>
</dbReference>
<evidence type="ECO:0000313" key="3">
    <source>
        <dbReference type="Proteomes" id="UP000186785"/>
    </source>
</evidence>
<dbReference type="Gene3D" id="3.40.50.300">
    <property type="entry name" value="P-loop containing nucleotide triphosphate hydrolases"/>
    <property type="match status" value="1"/>
</dbReference>
<dbReference type="InterPro" id="IPR027417">
    <property type="entry name" value="P-loop_NTPase"/>
</dbReference>
<dbReference type="OrthoDB" id="88903at2"/>
<dbReference type="SUPFAM" id="SSF52540">
    <property type="entry name" value="P-loop containing nucleoside triphosphate hydrolases"/>
    <property type="match status" value="1"/>
</dbReference>
<organism evidence="2 3">
    <name type="scientific">Boudabousia liubingyangii</name>
    <dbReference type="NCBI Taxonomy" id="1921764"/>
    <lineage>
        <taxon>Bacteria</taxon>
        <taxon>Bacillati</taxon>
        <taxon>Actinomycetota</taxon>
        <taxon>Actinomycetes</taxon>
        <taxon>Actinomycetales</taxon>
        <taxon>Actinomycetaceae</taxon>
        <taxon>Boudabousia</taxon>
    </lineage>
</organism>
<reference evidence="2 3" key="1">
    <citation type="submission" date="2016-11" db="EMBL/GenBank/DDBJ databases">
        <title>Actinomyces gypaetusis sp. nov. isolated from the vulture Gypaetus barbatus in Qinghai Tibet Plateau China.</title>
        <authorList>
            <person name="Meng X."/>
        </authorList>
    </citation>
    <scope>NUCLEOTIDE SEQUENCE [LARGE SCALE GENOMIC DNA]</scope>
    <source>
        <strain evidence="2 3">VUL4_2</strain>
    </source>
</reference>
<dbReference type="PANTHER" id="PTHR22674:SF6">
    <property type="entry name" value="NTPASE KAP FAMILY P-LOOP DOMAIN-CONTAINING PROTEIN 1"/>
    <property type="match status" value="1"/>
</dbReference>